<accession>A0A512NN58</accession>
<dbReference type="InterPro" id="IPR030395">
    <property type="entry name" value="GP_PDE_dom"/>
</dbReference>
<dbReference type="Gene3D" id="3.20.20.190">
    <property type="entry name" value="Phosphatidylinositol (PI) phosphodiesterase"/>
    <property type="match status" value="1"/>
</dbReference>
<protein>
    <submittedName>
        <fullName evidence="2">Glycerophosphodiester phosphodiesterase</fullName>
    </submittedName>
</protein>
<reference evidence="2 3" key="1">
    <citation type="submission" date="2019-07" db="EMBL/GenBank/DDBJ databases">
        <title>Whole genome shotgun sequence of Reyranella soli NBRC 108950.</title>
        <authorList>
            <person name="Hosoyama A."/>
            <person name="Uohara A."/>
            <person name="Ohji S."/>
            <person name="Ichikawa N."/>
        </authorList>
    </citation>
    <scope>NUCLEOTIDE SEQUENCE [LARGE SCALE GENOMIC DNA]</scope>
    <source>
        <strain evidence="2 3">NBRC 108950</strain>
    </source>
</reference>
<dbReference type="PANTHER" id="PTHR46211:SF1">
    <property type="entry name" value="GLYCEROPHOSPHODIESTER PHOSPHODIESTERASE, CYTOPLASMIC"/>
    <property type="match status" value="1"/>
</dbReference>
<dbReference type="RefSeq" id="WP_147155729.1">
    <property type="nucleotide sequence ID" value="NZ_BKAJ01000160.1"/>
</dbReference>
<sequence>MLQLPRVIGHRGAAAYSPENTLESFREARRRGATWVETDIKLTADGVPIVMHDESLKRTTGVDRLVAETPRAELPRGVPTFEEAIVCFGEEGLGCNVEIKPCPGREAETGRVVVETLRRCWPAQLPAPLLSSFKDESLAAAHRAAPEFARALLIGTIGDDWRARAEAVAAGGINTNGEKLTAVRAVEIRKAGYTLSVYTIDDGDVAKALIGMGVDCVITDAPDVILAALR</sequence>
<gene>
    <name evidence="2" type="ORF">RSO01_75470</name>
</gene>
<dbReference type="AlphaFoldDB" id="A0A512NN58"/>
<dbReference type="GO" id="GO:0008081">
    <property type="term" value="F:phosphoric diester hydrolase activity"/>
    <property type="evidence" value="ECO:0007669"/>
    <property type="project" value="InterPro"/>
</dbReference>
<name>A0A512NN58_9HYPH</name>
<keyword evidence="3" id="KW-1185">Reference proteome</keyword>
<comment type="caution">
    <text evidence="2">The sequence shown here is derived from an EMBL/GenBank/DDBJ whole genome shotgun (WGS) entry which is preliminary data.</text>
</comment>
<dbReference type="OrthoDB" id="9787897at2"/>
<evidence type="ECO:0000259" key="1">
    <source>
        <dbReference type="PROSITE" id="PS51704"/>
    </source>
</evidence>
<organism evidence="2 3">
    <name type="scientific">Reyranella soli</name>
    <dbReference type="NCBI Taxonomy" id="1230389"/>
    <lineage>
        <taxon>Bacteria</taxon>
        <taxon>Pseudomonadati</taxon>
        <taxon>Pseudomonadota</taxon>
        <taxon>Alphaproteobacteria</taxon>
        <taxon>Hyphomicrobiales</taxon>
        <taxon>Reyranellaceae</taxon>
        <taxon>Reyranella</taxon>
    </lineage>
</organism>
<dbReference type="SUPFAM" id="SSF51695">
    <property type="entry name" value="PLC-like phosphodiesterases"/>
    <property type="match status" value="1"/>
</dbReference>
<dbReference type="PANTHER" id="PTHR46211">
    <property type="entry name" value="GLYCEROPHOSPHORYL DIESTER PHOSPHODIESTERASE"/>
    <property type="match status" value="1"/>
</dbReference>
<dbReference type="PROSITE" id="PS51704">
    <property type="entry name" value="GP_PDE"/>
    <property type="match status" value="1"/>
</dbReference>
<feature type="domain" description="GP-PDE" evidence="1">
    <location>
        <begin position="5"/>
        <end position="229"/>
    </location>
</feature>
<dbReference type="Proteomes" id="UP000321058">
    <property type="component" value="Unassembled WGS sequence"/>
</dbReference>
<evidence type="ECO:0000313" key="2">
    <source>
        <dbReference type="EMBL" id="GEP60381.1"/>
    </source>
</evidence>
<dbReference type="Pfam" id="PF03009">
    <property type="entry name" value="GDPD"/>
    <property type="match status" value="1"/>
</dbReference>
<dbReference type="EMBL" id="BKAJ01000160">
    <property type="protein sequence ID" value="GEP60381.1"/>
    <property type="molecule type" value="Genomic_DNA"/>
</dbReference>
<evidence type="ECO:0000313" key="3">
    <source>
        <dbReference type="Proteomes" id="UP000321058"/>
    </source>
</evidence>
<dbReference type="GO" id="GO:0006629">
    <property type="term" value="P:lipid metabolic process"/>
    <property type="evidence" value="ECO:0007669"/>
    <property type="project" value="InterPro"/>
</dbReference>
<dbReference type="InterPro" id="IPR017946">
    <property type="entry name" value="PLC-like_Pdiesterase_TIM-brl"/>
</dbReference>
<proteinExistence type="predicted"/>